<comment type="subcellular location">
    <subcellularLocation>
        <location evidence="1">Cell envelope</location>
    </subcellularLocation>
</comment>
<evidence type="ECO:0000256" key="2">
    <source>
        <dbReference type="ARBA" id="ARBA00007639"/>
    </source>
</evidence>
<dbReference type="InterPro" id="IPR028082">
    <property type="entry name" value="Peripla_BP_I"/>
</dbReference>
<accession>A0ABV2M361</accession>
<comment type="caution">
    <text evidence="5">The sequence shown here is derived from an EMBL/GenBank/DDBJ whole genome shotgun (WGS) entry which is preliminary data.</text>
</comment>
<evidence type="ECO:0000256" key="1">
    <source>
        <dbReference type="ARBA" id="ARBA00004196"/>
    </source>
</evidence>
<reference evidence="5 6" key="1">
    <citation type="submission" date="2024-06" db="EMBL/GenBank/DDBJ databases">
        <title>Genomic Encyclopedia of Type Strains, Phase IV (KMG-IV): sequencing the most valuable type-strain genomes for metagenomic binning, comparative biology and taxonomic classification.</title>
        <authorList>
            <person name="Goeker M."/>
        </authorList>
    </citation>
    <scope>NUCLEOTIDE SEQUENCE [LARGE SCALE GENOMIC DNA]</scope>
    <source>
        <strain evidence="5 6">DSM 29492</strain>
    </source>
</reference>
<dbReference type="RefSeq" id="WP_257464319.1">
    <property type="nucleotide sequence ID" value="NZ_BAABXP010000001.1"/>
</dbReference>
<gene>
    <name evidence="5" type="ORF">ABID24_001113</name>
</gene>
<dbReference type="InterPro" id="IPR025997">
    <property type="entry name" value="SBP_2_dom"/>
</dbReference>
<sequence>MKKKRFQWKSLALLLAAVTALGGLYYYGVFARKKESSDVYSVILYQNTEDEWGTLIQGIMQAEEDLNVDVNYIYLSENDTAEDQIKEVNKEIRGKSSGILMAAVNSREIQEVLENMMISIPIIFVETGAGDSFPVIRSDDYAMGKALGEAVLQDMEQTGNPRKVTIITENMQRDSVSLRYKGLKDTLEQAEQSVLISSLGGEFSASLFDQISYLVTLDKSTTERAAALWKESSQTRGENRNICRIYGTGNTAQTVNALDNEDISMLVYQNEFNMGYQGLTCLVENKKKEWIEKNTSIRYRTVTKKSLYEDENERLLFSDI</sequence>
<evidence type="ECO:0000259" key="4">
    <source>
        <dbReference type="Pfam" id="PF13407"/>
    </source>
</evidence>
<keyword evidence="6" id="KW-1185">Reference proteome</keyword>
<comment type="similarity">
    <text evidence="2">Belongs to the bacterial solute-binding protein 2 family.</text>
</comment>
<dbReference type="PANTHER" id="PTHR46847">
    <property type="entry name" value="D-ALLOSE-BINDING PERIPLASMIC PROTEIN-RELATED"/>
    <property type="match status" value="1"/>
</dbReference>
<dbReference type="Pfam" id="PF13407">
    <property type="entry name" value="Peripla_BP_4"/>
    <property type="match status" value="1"/>
</dbReference>
<name>A0ABV2M361_9FIRM</name>
<dbReference type="PANTHER" id="PTHR46847:SF1">
    <property type="entry name" value="D-ALLOSE-BINDING PERIPLASMIC PROTEIN-RELATED"/>
    <property type="match status" value="1"/>
</dbReference>
<dbReference type="Proteomes" id="UP001549106">
    <property type="component" value="Unassembled WGS sequence"/>
</dbReference>
<evidence type="ECO:0000256" key="3">
    <source>
        <dbReference type="ARBA" id="ARBA00022729"/>
    </source>
</evidence>
<evidence type="ECO:0000313" key="6">
    <source>
        <dbReference type="Proteomes" id="UP001549106"/>
    </source>
</evidence>
<protein>
    <submittedName>
        <fullName evidence="5">Ribose transport system substrate-binding protein</fullName>
    </submittedName>
</protein>
<keyword evidence="3" id="KW-0732">Signal</keyword>
<feature type="domain" description="Periplasmic binding protein" evidence="4">
    <location>
        <begin position="42"/>
        <end position="284"/>
    </location>
</feature>
<dbReference type="EMBL" id="JBEPMJ010000006">
    <property type="protein sequence ID" value="MET3749878.1"/>
    <property type="molecule type" value="Genomic_DNA"/>
</dbReference>
<organism evidence="5 6">
    <name type="scientific">Blautia caecimuris</name>
    <dbReference type="NCBI Taxonomy" id="1796615"/>
    <lineage>
        <taxon>Bacteria</taxon>
        <taxon>Bacillati</taxon>
        <taxon>Bacillota</taxon>
        <taxon>Clostridia</taxon>
        <taxon>Lachnospirales</taxon>
        <taxon>Lachnospiraceae</taxon>
        <taxon>Blautia</taxon>
    </lineage>
</organism>
<dbReference type="SUPFAM" id="SSF53822">
    <property type="entry name" value="Periplasmic binding protein-like I"/>
    <property type="match status" value="1"/>
</dbReference>
<evidence type="ECO:0000313" key="5">
    <source>
        <dbReference type="EMBL" id="MET3749878.1"/>
    </source>
</evidence>
<proteinExistence type="inferred from homology"/>
<dbReference type="Gene3D" id="3.40.50.2300">
    <property type="match status" value="2"/>
</dbReference>